<gene>
    <name evidence="2" type="ORF">PM001_LOCUS25855</name>
</gene>
<evidence type="ECO:0000313" key="2">
    <source>
        <dbReference type="EMBL" id="CAK7940705.1"/>
    </source>
</evidence>
<feature type="compositionally biased region" description="Low complexity" evidence="1">
    <location>
        <begin position="51"/>
        <end position="63"/>
    </location>
</feature>
<feature type="region of interest" description="Disordered" evidence="1">
    <location>
        <begin position="84"/>
        <end position="104"/>
    </location>
</feature>
<organism evidence="2 3">
    <name type="scientific">Peronospora matthiolae</name>
    <dbReference type="NCBI Taxonomy" id="2874970"/>
    <lineage>
        <taxon>Eukaryota</taxon>
        <taxon>Sar</taxon>
        <taxon>Stramenopiles</taxon>
        <taxon>Oomycota</taxon>
        <taxon>Peronosporomycetes</taxon>
        <taxon>Peronosporales</taxon>
        <taxon>Peronosporaceae</taxon>
        <taxon>Peronospora</taxon>
    </lineage>
</organism>
<protein>
    <submittedName>
        <fullName evidence="2">Uncharacterized protein</fullName>
    </submittedName>
</protein>
<sequence length="190" mass="20112">MVSKIRRVATAAARRAAVRMRAAAESASYASRAGDSSSVVVNPPRGESPRATGTSVTSAASTSNCNQVKSEIELMYFGELDDASDSKVTPHVSGSPEEDATRARLAGSGQCGSIMTEIFGSSDYSDESLPPANPFNDMTRGYGGDAPVHHHEQSNARDRSATGVSAHAGTNQEARDRNILRHAPQVEFSW</sequence>
<feature type="compositionally biased region" description="Basic and acidic residues" evidence="1">
    <location>
        <begin position="147"/>
        <end position="160"/>
    </location>
</feature>
<evidence type="ECO:0000313" key="3">
    <source>
        <dbReference type="Proteomes" id="UP001162060"/>
    </source>
</evidence>
<dbReference type="AlphaFoldDB" id="A0AAV1V1P3"/>
<comment type="caution">
    <text evidence="2">The sequence shown here is derived from an EMBL/GenBank/DDBJ whole genome shotgun (WGS) entry which is preliminary data.</text>
</comment>
<feature type="compositionally biased region" description="Low complexity" evidence="1">
    <location>
        <begin position="24"/>
        <end position="33"/>
    </location>
</feature>
<accession>A0AAV1V1P3</accession>
<feature type="region of interest" description="Disordered" evidence="1">
    <location>
        <begin position="24"/>
        <end position="63"/>
    </location>
</feature>
<dbReference type="Proteomes" id="UP001162060">
    <property type="component" value="Unassembled WGS sequence"/>
</dbReference>
<name>A0AAV1V1P3_9STRA</name>
<dbReference type="EMBL" id="CAKLBY020000259">
    <property type="protein sequence ID" value="CAK7940705.1"/>
    <property type="molecule type" value="Genomic_DNA"/>
</dbReference>
<proteinExistence type="predicted"/>
<evidence type="ECO:0000256" key="1">
    <source>
        <dbReference type="SAM" id="MobiDB-lite"/>
    </source>
</evidence>
<reference evidence="2" key="1">
    <citation type="submission" date="2024-01" db="EMBL/GenBank/DDBJ databases">
        <authorList>
            <person name="Webb A."/>
        </authorList>
    </citation>
    <scope>NUCLEOTIDE SEQUENCE</scope>
    <source>
        <strain evidence="2">Pm1</strain>
    </source>
</reference>
<feature type="region of interest" description="Disordered" evidence="1">
    <location>
        <begin position="122"/>
        <end position="190"/>
    </location>
</feature>